<evidence type="ECO:0000313" key="1">
    <source>
        <dbReference type="EMBL" id="GLH75086.1"/>
    </source>
</evidence>
<organism evidence="1 2">
    <name type="scientific">Geothrix limicola</name>
    <dbReference type="NCBI Taxonomy" id="2927978"/>
    <lineage>
        <taxon>Bacteria</taxon>
        <taxon>Pseudomonadati</taxon>
        <taxon>Acidobacteriota</taxon>
        <taxon>Holophagae</taxon>
        <taxon>Holophagales</taxon>
        <taxon>Holophagaceae</taxon>
        <taxon>Geothrix</taxon>
    </lineage>
</organism>
<keyword evidence="2" id="KW-1185">Reference proteome</keyword>
<comment type="caution">
    <text evidence="1">The sequence shown here is derived from an EMBL/GenBank/DDBJ whole genome shotgun (WGS) entry which is preliminary data.</text>
</comment>
<evidence type="ECO:0000313" key="2">
    <source>
        <dbReference type="Proteomes" id="UP001165069"/>
    </source>
</evidence>
<accession>A0ABQ5QLL8</accession>
<dbReference type="Proteomes" id="UP001165069">
    <property type="component" value="Unassembled WGS sequence"/>
</dbReference>
<reference evidence="1 2" key="1">
    <citation type="journal article" date="2023" name="Antonie Van Leeuwenhoek">
        <title>Mesoterricola silvestris gen. nov., sp. nov., Mesoterricola sediminis sp. nov., Geothrix oryzae sp. nov., Geothrix edaphica sp. nov., Geothrix rubra sp. nov., and Geothrix limicola sp. nov., six novel members of Acidobacteriota isolated from soils.</title>
        <authorList>
            <person name="Itoh H."/>
            <person name="Sugisawa Y."/>
            <person name="Mise K."/>
            <person name="Xu Z."/>
            <person name="Kuniyasu M."/>
            <person name="Ushijima N."/>
            <person name="Kawano K."/>
            <person name="Kobayashi E."/>
            <person name="Shiratori Y."/>
            <person name="Masuda Y."/>
            <person name="Senoo K."/>
        </authorList>
    </citation>
    <scope>NUCLEOTIDE SEQUENCE [LARGE SCALE GENOMIC DNA]</scope>
    <source>
        <strain evidence="1 2">Red804</strain>
    </source>
</reference>
<sequence length="97" mass="10976">MLPGFLELDPINDGDDVYSIGWETHLENDAWSGKILKSQIEERCAEFIESIPNFLGVIRIRFDPDIEIFGESGCTVNRKSITADDEKFSVRGVQRGK</sequence>
<gene>
    <name evidence="1" type="ORF">GETHLI_35890</name>
</gene>
<protein>
    <submittedName>
        <fullName evidence="1">Uncharacterized protein</fullName>
    </submittedName>
</protein>
<name>A0ABQ5QLL8_9BACT</name>
<proteinExistence type="predicted"/>
<dbReference type="EMBL" id="BSDE01000016">
    <property type="protein sequence ID" value="GLH75086.1"/>
    <property type="molecule type" value="Genomic_DNA"/>
</dbReference>